<comment type="catalytic activity">
    <reaction evidence="8">
        <text>2,5-diamino-6-(1-D-ribitylamino)pyrimidin-4(3H)-one 5'-phosphate + NAD(+) = 2,5-diamino-6-(1-D-ribosylamino)pyrimidin-4(3H)-one 5'-phosphate + NADH + H(+)</text>
        <dbReference type="Rhea" id="RHEA:27274"/>
        <dbReference type="ChEBI" id="CHEBI:15378"/>
        <dbReference type="ChEBI" id="CHEBI:57540"/>
        <dbReference type="ChEBI" id="CHEBI:57945"/>
        <dbReference type="ChEBI" id="CHEBI:58890"/>
        <dbReference type="ChEBI" id="CHEBI:59545"/>
        <dbReference type="EC" id="1.1.1.302"/>
    </reaction>
</comment>
<name>A0A139A9S0_GONPJ</name>
<dbReference type="EMBL" id="KQ965778">
    <property type="protein sequence ID" value="KXS13428.1"/>
    <property type="molecule type" value="Genomic_DNA"/>
</dbReference>
<dbReference type="Pfam" id="PF01872">
    <property type="entry name" value="RibD_C"/>
    <property type="match status" value="1"/>
</dbReference>
<evidence type="ECO:0000256" key="9">
    <source>
        <dbReference type="ARBA" id="ARBA00049020"/>
    </source>
</evidence>
<dbReference type="STRING" id="1344416.A0A139A9S0"/>
<dbReference type="InterPro" id="IPR002734">
    <property type="entry name" value="RibDG_C"/>
</dbReference>
<keyword evidence="5" id="KW-0686">Riboflavin biosynthesis</keyword>
<evidence type="ECO:0000256" key="7">
    <source>
        <dbReference type="ARBA" id="ARBA00031630"/>
    </source>
</evidence>
<dbReference type="Proteomes" id="UP000070544">
    <property type="component" value="Unassembled WGS sequence"/>
</dbReference>
<protein>
    <recommendedName>
        <fullName evidence="4">2,5-diamino-6-ribosylamino-4(3H)-pyrimidinone 5'-phosphate reductase</fullName>
        <ecNumber evidence="3">1.1.1.302</ecNumber>
    </recommendedName>
    <alternativeName>
        <fullName evidence="7">2,5-diamino-6-(5-phospho-D-ribosylamino)pyrimidin-4(3H)-one reductase</fullName>
    </alternativeName>
    <alternativeName>
        <fullName evidence="6">2,5-diamino-6-ribitylamino-4(3H)-pyrimidinone 5'-phosphate synthase</fullName>
    </alternativeName>
</protein>
<evidence type="ECO:0000259" key="10">
    <source>
        <dbReference type="Pfam" id="PF01872"/>
    </source>
</evidence>
<dbReference type="PANTHER" id="PTHR38011:SF11">
    <property type="entry name" value="2,5-DIAMINO-6-RIBOSYLAMINO-4(3H)-PYRIMIDINONE 5'-PHOSPHATE REDUCTASE"/>
    <property type="match status" value="1"/>
</dbReference>
<dbReference type="EC" id="1.1.1.302" evidence="3"/>
<proteinExistence type="inferred from homology"/>
<dbReference type="GO" id="GO:0009231">
    <property type="term" value="P:riboflavin biosynthetic process"/>
    <property type="evidence" value="ECO:0007669"/>
    <property type="project" value="UniProtKB-KW"/>
</dbReference>
<dbReference type="Gene3D" id="3.40.430.10">
    <property type="entry name" value="Dihydrofolate Reductase, subunit A"/>
    <property type="match status" value="1"/>
</dbReference>
<feature type="domain" description="Bacterial bifunctional deaminase-reductase C-terminal" evidence="10">
    <location>
        <begin position="2"/>
        <end position="165"/>
    </location>
</feature>
<dbReference type="PANTHER" id="PTHR38011">
    <property type="entry name" value="DIHYDROFOLATE REDUCTASE FAMILY PROTEIN (AFU_ORTHOLOGUE AFUA_8G06820)"/>
    <property type="match status" value="1"/>
</dbReference>
<evidence type="ECO:0000256" key="5">
    <source>
        <dbReference type="ARBA" id="ARBA00022619"/>
    </source>
</evidence>
<organism evidence="11 12">
    <name type="scientific">Gonapodya prolifera (strain JEL478)</name>
    <name type="common">Monoblepharis prolifera</name>
    <dbReference type="NCBI Taxonomy" id="1344416"/>
    <lineage>
        <taxon>Eukaryota</taxon>
        <taxon>Fungi</taxon>
        <taxon>Fungi incertae sedis</taxon>
        <taxon>Chytridiomycota</taxon>
        <taxon>Chytridiomycota incertae sedis</taxon>
        <taxon>Monoblepharidomycetes</taxon>
        <taxon>Monoblepharidales</taxon>
        <taxon>Gonapodyaceae</taxon>
        <taxon>Gonapodya</taxon>
    </lineage>
</organism>
<dbReference type="SUPFAM" id="SSF53597">
    <property type="entry name" value="Dihydrofolate reductase-like"/>
    <property type="match status" value="1"/>
</dbReference>
<dbReference type="GO" id="GO:0008703">
    <property type="term" value="F:5-amino-6-(5-phosphoribosylamino)uracil reductase activity"/>
    <property type="evidence" value="ECO:0007669"/>
    <property type="project" value="InterPro"/>
</dbReference>
<evidence type="ECO:0000256" key="4">
    <source>
        <dbReference type="ARBA" id="ARBA00015035"/>
    </source>
</evidence>
<comment type="catalytic activity">
    <reaction evidence="9">
        <text>2,5-diamino-6-(1-D-ribitylamino)pyrimidin-4(3H)-one 5'-phosphate + NADP(+) = 2,5-diamino-6-(1-D-ribosylamino)pyrimidin-4(3H)-one 5'-phosphate + NADPH + H(+)</text>
        <dbReference type="Rhea" id="RHEA:27278"/>
        <dbReference type="ChEBI" id="CHEBI:15378"/>
        <dbReference type="ChEBI" id="CHEBI:57783"/>
        <dbReference type="ChEBI" id="CHEBI:58349"/>
        <dbReference type="ChEBI" id="CHEBI:58890"/>
        <dbReference type="ChEBI" id="CHEBI:59545"/>
        <dbReference type="EC" id="1.1.1.302"/>
    </reaction>
</comment>
<evidence type="ECO:0000256" key="1">
    <source>
        <dbReference type="ARBA" id="ARBA00003555"/>
    </source>
</evidence>
<keyword evidence="12" id="KW-1185">Reference proteome</keyword>
<evidence type="ECO:0000256" key="2">
    <source>
        <dbReference type="ARBA" id="ARBA00009723"/>
    </source>
</evidence>
<evidence type="ECO:0000313" key="11">
    <source>
        <dbReference type="EMBL" id="KXS13428.1"/>
    </source>
</evidence>
<dbReference type="OrthoDB" id="3192019at2759"/>
<evidence type="ECO:0000256" key="8">
    <source>
        <dbReference type="ARBA" id="ARBA00047550"/>
    </source>
</evidence>
<gene>
    <name evidence="11" type="ORF">M427DRAFT_125120</name>
</gene>
<accession>A0A139A9S0</accession>
<dbReference type="InterPro" id="IPR024072">
    <property type="entry name" value="DHFR-like_dom_sf"/>
</dbReference>
<comment type="similarity">
    <text evidence="2">Belongs to the HTP reductase family.</text>
</comment>
<dbReference type="InterPro" id="IPR050765">
    <property type="entry name" value="Riboflavin_Biosynth_HTPR"/>
</dbReference>
<dbReference type="AlphaFoldDB" id="A0A139A9S0"/>
<reference evidence="11 12" key="1">
    <citation type="journal article" date="2015" name="Genome Biol. Evol.">
        <title>Phylogenomic analyses indicate that early fungi evolved digesting cell walls of algal ancestors of land plants.</title>
        <authorList>
            <person name="Chang Y."/>
            <person name="Wang S."/>
            <person name="Sekimoto S."/>
            <person name="Aerts A.L."/>
            <person name="Choi C."/>
            <person name="Clum A."/>
            <person name="LaButti K.M."/>
            <person name="Lindquist E.A."/>
            <person name="Yee Ngan C."/>
            <person name="Ohm R.A."/>
            <person name="Salamov A.A."/>
            <person name="Grigoriev I.V."/>
            <person name="Spatafora J.W."/>
            <person name="Berbee M.L."/>
        </authorList>
    </citation>
    <scope>NUCLEOTIDE SEQUENCE [LARGE SCALE GENOMIC DNA]</scope>
    <source>
        <strain evidence="11 12">JEL478</strain>
    </source>
</reference>
<dbReference type="OMA" id="DCMIMGR"/>
<evidence type="ECO:0000256" key="6">
    <source>
        <dbReference type="ARBA" id="ARBA00030073"/>
    </source>
</evidence>
<evidence type="ECO:0000256" key="3">
    <source>
        <dbReference type="ARBA" id="ARBA00012851"/>
    </source>
</evidence>
<comment type="function">
    <text evidence="1">Catalyzes an early step in riboflavin biosynthesis, the NADPH-dependent reduction of the ribose side chain of 2,5-diamino-6-ribosylamino-4(3H)-pyrimidinone 5'-phosphate, yielding 2,5-diamino-6-ribitylamino-4(3H)-pyrimidinone 5'-phosphate.</text>
</comment>
<evidence type="ECO:0000313" key="12">
    <source>
        <dbReference type="Proteomes" id="UP000070544"/>
    </source>
</evidence>
<sequence>MKVHVFIATSLDGFIATRDGSIDWLTSLPCPETPYKEFWSKVDCLLMGRETFNTVSEFDKWPYDKPVFVASRSITGPPENLNYKTIGIEIVKGSPNSILDNLEKKGFESIYLDGGVLIQDFLRADLVDEMYINVVGRLLGAGRRLFGEVIKTLEFELVSAEKLTDSMSMSHWRRRRSE</sequence>